<evidence type="ECO:0000256" key="1">
    <source>
        <dbReference type="SAM" id="MobiDB-lite"/>
    </source>
</evidence>
<feature type="non-terminal residue" evidence="2">
    <location>
        <position position="1"/>
    </location>
</feature>
<accession>A0A195D4A5</accession>
<feature type="compositionally biased region" description="Low complexity" evidence="1">
    <location>
        <begin position="161"/>
        <end position="185"/>
    </location>
</feature>
<feature type="compositionally biased region" description="Low complexity" evidence="1">
    <location>
        <begin position="132"/>
        <end position="143"/>
    </location>
</feature>
<keyword evidence="3" id="KW-1185">Reference proteome</keyword>
<dbReference type="STRING" id="456900.A0A195D4A5"/>
<evidence type="ECO:0000313" key="2">
    <source>
        <dbReference type="EMBL" id="KYN07735.1"/>
    </source>
</evidence>
<feature type="region of interest" description="Disordered" evidence="1">
    <location>
        <begin position="108"/>
        <end position="229"/>
    </location>
</feature>
<organism evidence="2 3">
    <name type="scientific">Cyphomyrmex costatus</name>
    <dbReference type="NCBI Taxonomy" id="456900"/>
    <lineage>
        <taxon>Eukaryota</taxon>
        <taxon>Metazoa</taxon>
        <taxon>Ecdysozoa</taxon>
        <taxon>Arthropoda</taxon>
        <taxon>Hexapoda</taxon>
        <taxon>Insecta</taxon>
        <taxon>Pterygota</taxon>
        <taxon>Neoptera</taxon>
        <taxon>Endopterygota</taxon>
        <taxon>Hymenoptera</taxon>
        <taxon>Apocrita</taxon>
        <taxon>Aculeata</taxon>
        <taxon>Formicoidea</taxon>
        <taxon>Formicidae</taxon>
        <taxon>Myrmicinae</taxon>
        <taxon>Cyphomyrmex</taxon>
    </lineage>
</organism>
<feature type="compositionally biased region" description="Basic residues" evidence="1">
    <location>
        <begin position="198"/>
        <end position="229"/>
    </location>
</feature>
<dbReference type="EMBL" id="KQ976870">
    <property type="protein sequence ID" value="KYN07735.1"/>
    <property type="molecule type" value="Genomic_DNA"/>
</dbReference>
<protein>
    <submittedName>
        <fullName evidence="2">Uncharacterized protein</fullName>
    </submittedName>
</protein>
<feature type="compositionally biased region" description="Acidic residues" evidence="1">
    <location>
        <begin position="117"/>
        <end position="131"/>
    </location>
</feature>
<sequence length="229" mass="25173">GLTELHRRLLGSNQEGGIERRVSRVEGIQKTETASTSLDSSELRKELRRGDSFPPSMPLFHRLVSTPAYTFYSNIRKHKTEIHLYKRIRYNNCVPLANVGYDLYGGRESRASSDAPADSDDEDDDEIDVLGDETPSPTVTPTATPTPMPAPAPTPTPAAPTPTLTSTSTVSTPTSTRTGTLPSLSRRGTPPRILHTAIHPHPHSHSHPHPHTVGLHHQHGQHSAQRQHR</sequence>
<feature type="compositionally biased region" description="Pro residues" evidence="1">
    <location>
        <begin position="144"/>
        <end position="160"/>
    </location>
</feature>
<proteinExistence type="predicted"/>
<name>A0A195D4A5_9HYME</name>
<reference evidence="2 3" key="1">
    <citation type="submission" date="2016-03" db="EMBL/GenBank/DDBJ databases">
        <title>Cyphomyrmex costatus WGS genome.</title>
        <authorList>
            <person name="Nygaard S."/>
            <person name="Hu H."/>
            <person name="Boomsma J."/>
            <person name="Zhang G."/>
        </authorList>
    </citation>
    <scope>NUCLEOTIDE SEQUENCE [LARGE SCALE GENOMIC DNA]</scope>
    <source>
        <strain evidence="2">MS0001</strain>
        <tissue evidence="2">Whole body</tissue>
    </source>
</reference>
<dbReference type="Proteomes" id="UP000078542">
    <property type="component" value="Unassembled WGS sequence"/>
</dbReference>
<gene>
    <name evidence="2" type="ORF">ALC62_01246</name>
</gene>
<evidence type="ECO:0000313" key="3">
    <source>
        <dbReference type="Proteomes" id="UP000078542"/>
    </source>
</evidence>
<dbReference type="AlphaFoldDB" id="A0A195D4A5"/>